<dbReference type="Proteomes" id="UP000663855">
    <property type="component" value="Unassembled WGS sequence"/>
</dbReference>
<evidence type="ECO:0000313" key="2">
    <source>
        <dbReference type="Proteomes" id="UP000663855"/>
    </source>
</evidence>
<proteinExistence type="predicted"/>
<dbReference type="AlphaFoldDB" id="A0A815FV54"/>
<reference evidence="1" key="1">
    <citation type="submission" date="2021-02" db="EMBL/GenBank/DDBJ databases">
        <authorList>
            <person name="Nowell W R."/>
        </authorList>
    </citation>
    <scope>NUCLEOTIDE SEQUENCE</scope>
</reference>
<sequence length="369" mass="38717">MVTLSLTGDAWVALQTGGGDTVKCRGASATATVPIGVVADKCAGICNTFPGATLATDNCTMSYTASVVGFWAVSLMMEDYEFTWQTTPLSATSLQFLVQLYTSRSSSCIVGPAYTENRPVGACVGVDINQTVVETATFSVGCTGVTFSDVLTTSPPGMARDVITQSTTNALVYSITITWIPSASAWGSNLVCYTPIDSLGQQGDTQCVTYRVDVLLLHLNLSIQSPVGTVLANQSSWRVECTKAVNRPSAVAYIPFFQLSTASQVQTTASTTIASILTVSTLGVSTTTANANITTTEITVPSSTTLCTVKLFFCEQNAIIISSKYLGTGTSSTIRTTTTSTTSTSTSTATTNYLSTGSDSQLECHYSTM</sequence>
<evidence type="ECO:0000313" key="1">
    <source>
        <dbReference type="EMBL" id="CAF1326517.1"/>
    </source>
</evidence>
<gene>
    <name evidence="1" type="ORF">CJN711_LOCUS18206</name>
</gene>
<protein>
    <submittedName>
        <fullName evidence="1">Uncharacterized protein</fullName>
    </submittedName>
</protein>
<comment type="caution">
    <text evidence="1">The sequence shown here is derived from an EMBL/GenBank/DDBJ whole genome shotgun (WGS) entry which is preliminary data.</text>
</comment>
<organism evidence="1 2">
    <name type="scientific">Rotaria magnacalcarata</name>
    <dbReference type="NCBI Taxonomy" id="392030"/>
    <lineage>
        <taxon>Eukaryota</taxon>
        <taxon>Metazoa</taxon>
        <taxon>Spiralia</taxon>
        <taxon>Gnathifera</taxon>
        <taxon>Rotifera</taxon>
        <taxon>Eurotatoria</taxon>
        <taxon>Bdelloidea</taxon>
        <taxon>Philodinida</taxon>
        <taxon>Philodinidae</taxon>
        <taxon>Rotaria</taxon>
    </lineage>
</organism>
<name>A0A815FV54_9BILA</name>
<dbReference type="EMBL" id="CAJNOV010008543">
    <property type="protein sequence ID" value="CAF1326517.1"/>
    <property type="molecule type" value="Genomic_DNA"/>
</dbReference>
<accession>A0A815FV54</accession>